<feature type="binding site" evidence="3">
    <location>
        <position position="187"/>
    </location>
    <ligand>
        <name>substrate</name>
    </ligand>
</feature>
<evidence type="ECO:0000256" key="4">
    <source>
        <dbReference type="PIRSR" id="PIRSR000915-3"/>
    </source>
</evidence>
<organism evidence="5 7">
    <name type="scientific">Aneurinibacillus migulanus</name>
    <name type="common">Bacillus migulanus</name>
    <dbReference type="NCBI Taxonomy" id="47500"/>
    <lineage>
        <taxon>Bacteria</taxon>
        <taxon>Bacillati</taxon>
        <taxon>Bacillota</taxon>
        <taxon>Bacilli</taxon>
        <taxon>Bacillales</taxon>
        <taxon>Paenibacillaceae</taxon>
        <taxon>Aneurinibacillus group</taxon>
        <taxon>Aneurinibacillus</taxon>
    </lineage>
</organism>
<dbReference type="InterPro" id="IPR036412">
    <property type="entry name" value="HAD-like_sf"/>
</dbReference>
<feature type="binding site" evidence="4">
    <location>
        <position position="212"/>
    </location>
    <ligand>
        <name>Mg(2+)</name>
        <dbReference type="ChEBI" id="CHEBI:18420"/>
    </ligand>
</feature>
<comment type="function">
    <text evidence="1">Catalyzes the dephosphorylation of 2-6 carbon acid sugars in vitro.</text>
</comment>
<feature type="active site" description="Proton donor" evidence="2">
    <location>
        <position position="15"/>
    </location>
</feature>
<evidence type="ECO:0000313" key="6">
    <source>
        <dbReference type="EMBL" id="SDJ22586.1"/>
    </source>
</evidence>
<dbReference type="Pfam" id="PF13344">
    <property type="entry name" value="Hydrolase_6"/>
    <property type="match status" value="1"/>
</dbReference>
<dbReference type="GO" id="GO:0016791">
    <property type="term" value="F:phosphatase activity"/>
    <property type="evidence" value="ECO:0007669"/>
    <property type="project" value="TreeGrafter"/>
</dbReference>
<evidence type="ECO:0000313" key="5">
    <source>
        <dbReference type="EMBL" id="KON90876.1"/>
    </source>
</evidence>
<dbReference type="InterPro" id="IPR023214">
    <property type="entry name" value="HAD_sf"/>
</dbReference>
<dbReference type="EMBL" id="LGUG01000009">
    <property type="protein sequence ID" value="KON90876.1"/>
    <property type="molecule type" value="Genomic_DNA"/>
</dbReference>
<evidence type="ECO:0000256" key="2">
    <source>
        <dbReference type="PIRSR" id="PIRSR000915-1"/>
    </source>
</evidence>
<reference evidence="5 7" key="1">
    <citation type="submission" date="2015-07" db="EMBL/GenBank/DDBJ databases">
        <title>Fjat-14205 dsm 2895.</title>
        <authorList>
            <person name="Liu B."/>
            <person name="Wang J."/>
            <person name="Zhu Y."/>
            <person name="Liu G."/>
            <person name="Chen Q."/>
            <person name="Chen Z."/>
            <person name="Lan J."/>
            <person name="Che J."/>
            <person name="Ge C."/>
            <person name="Shi H."/>
            <person name="Pan Z."/>
            <person name="Liu X."/>
        </authorList>
    </citation>
    <scope>NUCLEOTIDE SEQUENCE [LARGE SCALE GENOMIC DNA]</scope>
    <source>
        <strain evidence="5 7">DSM 2895</strain>
    </source>
</reference>
<dbReference type="PANTHER" id="PTHR19288">
    <property type="entry name" value="4-NITROPHENYLPHOSPHATASE-RELATED"/>
    <property type="match status" value="1"/>
</dbReference>
<keyword evidence="1 4" id="KW-0479">Metal-binding</keyword>
<feature type="binding site" evidence="4">
    <location>
        <position position="15"/>
    </location>
    <ligand>
        <name>Mg(2+)</name>
        <dbReference type="ChEBI" id="CHEBI:18420"/>
    </ligand>
</feature>
<name>A0A0D1XZP9_ANEMI</name>
<evidence type="ECO:0000256" key="3">
    <source>
        <dbReference type="PIRSR" id="PIRSR000915-2"/>
    </source>
</evidence>
<dbReference type="Proteomes" id="UP000182836">
    <property type="component" value="Unassembled WGS sequence"/>
</dbReference>
<protein>
    <recommendedName>
        <fullName evidence="1">Acid sugar phosphatase</fullName>
        <ecNumber evidence="1">3.1.3.-</ecNumber>
    </recommendedName>
</protein>
<dbReference type="PATRIC" id="fig|47500.12.peg.355"/>
<sequence length="269" mass="29620">MVDLTSFDAFCFDLDGTIFIGEALLPYVHDTILQLREKGKKIMFLTNTSTQTIVDCQRRLQRLGLEVAIDEIVTAPYIAGMYLQEFYPAANVFVIGEKAMQEELDRFGITRTENPLQATHLLVGLDRTFTYEKLYLGMKAAGNGAQFIVTNPDPCCPVPNDVIPDTWALAKGIEAAGGIKIDVIIGKPSAYYAQKVLQKLGIESERCLMIGDRLETDILLGLNSGMKTALVLTGVTSRDALENHTISPDYVFSTMGDLLLPDESDTCPL</sequence>
<feature type="active site" description="Nucleophile" evidence="2">
    <location>
        <position position="13"/>
    </location>
</feature>
<dbReference type="GO" id="GO:0005737">
    <property type="term" value="C:cytoplasm"/>
    <property type="evidence" value="ECO:0007669"/>
    <property type="project" value="TreeGrafter"/>
</dbReference>
<dbReference type="OrthoDB" id="9810449at2"/>
<dbReference type="PANTHER" id="PTHR19288:SF46">
    <property type="entry name" value="HALOACID DEHALOGENASE-LIKE HYDROLASE DOMAIN-CONTAINING PROTEIN 2"/>
    <property type="match status" value="1"/>
</dbReference>
<dbReference type="GeneID" id="42308989"/>
<reference evidence="6 8" key="2">
    <citation type="submission" date="2016-10" db="EMBL/GenBank/DDBJ databases">
        <authorList>
            <person name="de Groot N.N."/>
        </authorList>
    </citation>
    <scope>NUCLEOTIDE SEQUENCE [LARGE SCALE GENOMIC DNA]</scope>
    <source>
        <strain evidence="6 8">DSM 2895</strain>
    </source>
</reference>
<keyword evidence="1 4" id="KW-0460">Magnesium</keyword>
<accession>A0A0D1XZP9</accession>
<dbReference type="EC" id="3.1.3.-" evidence="1"/>
<dbReference type="STRING" id="47500.AF333_28070"/>
<proteinExistence type="inferred from homology"/>
<dbReference type="Pfam" id="PF13242">
    <property type="entry name" value="Hydrolase_like"/>
    <property type="match status" value="1"/>
</dbReference>
<evidence type="ECO:0000313" key="7">
    <source>
        <dbReference type="Proteomes" id="UP000037269"/>
    </source>
</evidence>
<dbReference type="GO" id="GO:0046872">
    <property type="term" value="F:metal ion binding"/>
    <property type="evidence" value="ECO:0007669"/>
    <property type="project" value="UniProtKB-KW"/>
</dbReference>
<evidence type="ECO:0000256" key="1">
    <source>
        <dbReference type="PIRNR" id="PIRNR000915"/>
    </source>
</evidence>
<comment type="cofactor">
    <cofactor evidence="4">
        <name>Mg(2+)</name>
        <dbReference type="ChEBI" id="CHEBI:18420"/>
    </cofactor>
    <text evidence="4">Divalent metal ions. Mg(2+) is the most effective.</text>
</comment>
<dbReference type="SUPFAM" id="SSF56784">
    <property type="entry name" value="HAD-like"/>
    <property type="match status" value="1"/>
</dbReference>
<keyword evidence="7" id="KW-1185">Reference proteome</keyword>
<gene>
    <name evidence="5" type="ORF">AF333_28070</name>
    <name evidence="6" type="ORF">SAMN04487909_11410</name>
</gene>
<dbReference type="AlphaFoldDB" id="A0A0D1XZP9"/>
<feature type="binding site" evidence="4">
    <location>
        <position position="13"/>
    </location>
    <ligand>
        <name>Mg(2+)</name>
        <dbReference type="ChEBI" id="CHEBI:18420"/>
    </ligand>
</feature>
<dbReference type="EMBL" id="FNED01000014">
    <property type="protein sequence ID" value="SDJ22586.1"/>
    <property type="molecule type" value="Genomic_DNA"/>
</dbReference>
<dbReference type="Proteomes" id="UP000037269">
    <property type="component" value="Unassembled WGS sequence"/>
</dbReference>
<evidence type="ECO:0000313" key="8">
    <source>
        <dbReference type="Proteomes" id="UP000182836"/>
    </source>
</evidence>
<dbReference type="PIRSF" id="PIRSF000915">
    <property type="entry name" value="PGP-type_phosphatase"/>
    <property type="match status" value="1"/>
</dbReference>
<comment type="similarity">
    <text evidence="1">Belongs to the HAD-like hydrolase superfamily. NagD family.</text>
</comment>
<dbReference type="NCBIfam" id="TIGR01460">
    <property type="entry name" value="HAD-SF-IIA"/>
    <property type="match status" value="1"/>
</dbReference>
<dbReference type="RefSeq" id="WP_043064406.1">
    <property type="nucleotide sequence ID" value="NZ_BJOA01000062.1"/>
</dbReference>
<dbReference type="Gene3D" id="3.40.50.1000">
    <property type="entry name" value="HAD superfamily/HAD-like"/>
    <property type="match status" value="2"/>
</dbReference>
<dbReference type="InterPro" id="IPR006357">
    <property type="entry name" value="HAD-SF_hydro_IIA"/>
</dbReference>